<organism evidence="2 3">
    <name type="scientific">Anaerolinea thermophila</name>
    <dbReference type="NCBI Taxonomy" id="167964"/>
    <lineage>
        <taxon>Bacteria</taxon>
        <taxon>Bacillati</taxon>
        <taxon>Chloroflexota</taxon>
        <taxon>Anaerolineae</taxon>
        <taxon>Anaerolineales</taxon>
        <taxon>Anaerolineaceae</taxon>
        <taxon>Anaerolinea</taxon>
    </lineage>
</organism>
<evidence type="ECO:0000313" key="3">
    <source>
        <dbReference type="Proteomes" id="UP000064249"/>
    </source>
</evidence>
<accession>A0A117LH47</accession>
<dbReference type="EMBL" id="LGFU01000003">
    <property type="protein sequence ID" value="KUK46928.1"/>
    <property type="molecule type" value="Genomic_DNA"/>
</dbReference>
<reference evidence="2 3" key="1">
    <citation type="journal article" date="2015" name="MBio">
        <title>Genome-Resolved Metagenomic Analysis Reveals Roles for Candidate Phyla and Other Microbial Community Members in Biogeochemical Transformations in Oil Reservoirs.</title>
        <authorList>
            <person name="Hu P."/>
            <person name="Tom L."/>
            <person name="Singh A."/>
            <person name="Thomas B.C."/>
            <person name="Baker B.J."/>
            <person name="Piceno Y.M."/>
            <person name="Andersen G.L."/>
            <person name="Banfield J.F."/>
        </authorList>
    </citation>
    <scope>NUCLEOTIDE SEQUENCE [LARGE SCALE GENOMIC DNA]</scope>
    <source>
        <strain evidence="2">46_16</strain>
    </source>
</reference>
<comment type="caution">
    <text evidence="2">The sequence shown here is derived from an EMBL/GenBank/DDBJ whole genome shotgun (WGS) entry which is preliminary data.</text>
</comment>
<protein>
    <submittedName>
        <fullName evidence="2">Putative membrane protein</fullName>
    </submittedName>
</protein>
<dbReference type="Proteomes" id="UP000064249">
    <property type="component" value="Unassembled WGS sequence"/>
</dbReference>
<feature type="transmembrane region" description="Helical" evidence="1">
    <location>
        <begin position="28"/>
        <end position="44"/>
    </location>
</feature>
<name>A0A117LH47_9CHLR</name>
<keyword evidence="1" id="KW-0812">Transmembrane</keyword>
<evidence type="ECO:0000313" key="2">
    <source>
        <dbReference type="EMBL" id="KUK46928.1"/>
    </source>
</evidence>
<sequence>MISLGVLFWVFILLFALIGAIRGWTKEILVTFSAIMGIFAITILEEYLPFVQTYLASNPVTSQVWMRIIVFSVLIFFGYQTPNIPRFQQDERLARGRLQDILLGFIIGGFNGYLIYGSIWYFLADANYPFPIVIPPIAGTPAGDAALNLVKYLPPVWLTTPTIYYAVACSFIFVLVLFI</sequence>
<feature type="transmembrane region" description="Helical" evidence="1">
    <location>
        <begin position="6"/>
        <end position="21"/>
    </location>
</feature>
<dbReference type="AlphaFoldDB" id="A0A117LH47"/>
<evidence type="ECO:0000256" key="1">
    <source>
        <dbReference type="SAM" id="Phobius"/>
    </source>
</evidence>
<keyword evidence="1" id="KW-1133">Transmembrane helix</keyword>
<gene>
    <name evidence="2" type="ORF">XD73_0125</name>
</gene>
<feature type="transmembrane region" description="Helical" evidence="1">
    <location>
        <begin position="101"/>
        <end position="123"/>
    </location>
</feature>
<feature type="transmembrane region" description="Helical" evidence="1">
    <location>
        <begin position="156"/>
        <end position="178"/>
    </location>
</feature>
<proteinExistence type="predicted"/>
<feature type="transmembrane region" description="Helical" evidence="1">
    <location>
        <begin position="64"/>
        <end position="80"/>
    </location>
</feature>
<keyword evidence="1" id="KW-0472">Membrane</keyword>